<evidence type="ECO:0000259" key="2">
    <source>
        <dbReference type="Pfam" id="PF26107"/>
    </source>
</evidence>
<dbReference type="InterPro" id="IPR026881">
    <property type="entry name" value="WYL_dom"/>
</dbReference>
<dbReference type="AlphaFoldDB" id="A0A5S3YT92"/>
<feature type="domain" description="DNA-binding transcriptional repressor CapW winged helix-turn-helix" evidence="3">
    <location>
        <begin position="18"/>
        <end position="95"/>
    </location>
</feature>
<dbReference type="Pfam" id="PF13280">
    <property type="entry name" value="WYL"/>
    <property type="match status" value="1"/>
</dbReference>
<dbReference type="EMBL" id="PNCM01000021">
    <property type="protein sequence ID" value="TMP80584.1"/>
    <property type="molecule type" value="Genomic_DNA"/>
</dbReference>
<evidence type="ECO:0000259" key="1">
    <source>
        <dbReference type="Pfam" id="PF13280"/>
    </source>
</evidence>
<sequence>MATTYDYAKLSEEYGSNAERLAFVDFKLRFTGSIQRTDLAEAFNLAEASSSRLLSLYHKLKPKNMHYDRSKKVNVICEDSYEPVIAMDAETALGMLSHGFNKNRLIGKPILNYARVGKVPEQLNIDQVSKITRAMFNMQAINCEYISANSCNHSCRELVPLTLISDGKNWLFRAYDRSSNDYSFKNFNFARACNINLNVVEKDAQPYELLAHDVKWNTMLPLLLELHPSLNDDLKASVRRDYGMADNQNEIILTEKGALIWLLCSQWLIDKSDEETSKNKNRYYNFQLKNRQMLLDYL</sequence>
<reference evidence="4 5" key="1">
    <citation type="submission" date="2017-12" db="EMBL/GenBank/DDBJ databases">
        <authorList>
            <person name="Paulsen S."/>
            <person name="Gram L.K."/>
        </authorList>
    </citation>
    <scope>NUCLEOTIDE SEQUENCE [LARGE SCALE GENOMIC DNA]</scope>
    <source>
        <strain evidence="4 5">S1189</strain>
    </source>
</reference>
<evidence type="ECO:0000313" key="5">
    <source>
        <dbReference type="Proteomes" id="UP000307362"/>
    </source>
</evidence>
<dbReference type="Pfam" id="PF26107">
    <property type="entry name" value="BrxR_CTD"/>
    <property type="match status" value="1"/>
</dbReference>
<reference evidence="5" key="2">
    <citation type="submission" date="2019-06" db="EMBL/GenBank/DDBJ databases">
        <title>Co-occurence of chitin degradation, pigmentation and bioactivity in marine Pseudoalteromonas.</title>
        <authorList>
            <person name="Sonnenschein E.C."/>
            <person name="Bech P.K."/>
        </authorList>
    </citation>
    <scope>NUCLEOTIDE SEQUENCE [LARGE SCALE GENOMIC DNA]</scope>
    <source>
        <strain evidence="5">S1189</strain>
    </source>
</reference>
<dbReference type="PIRSF" id="PIRSF015558">
    <property type="entry name" value="Txn_reg_DeoR_prd"/>
    <property type="match status" value="1"/>
</dbReference>
<dbReference type="InterPro" id="IPR059019">
    <property type="entry name" value="WHD_CapW"/>
</dbReference>
<dbReference type="Pfam" id="PF26109">
    <property type="entry name" value="WHD_BrxR"/>
    <property type="match status" value="1"/>
</dbReference>
<gene>
    <name evidence="4" type="ORF">CWB73_11165</name>
</gene>
<feature type="domain" description="DNA-binding transcriptional repressor CapW C-terminal dimerisation" evidence="2">
    <location>
        <begin position="222"/>
        <end position="292"/>
    </location>
</feature>
<protein>
    <submittedName>
        <fullName evidence="4">Transcriptional regulator</fullName>
    </submittedName>
</protein>
<accession>A0A5S3YT92</accession>
<dbReference type="Proteomes" id="UP000307362">
    <property type="component" value="Unassembled WGS sequence"/>
</dbReference>
<evidence type="ECO:0000259" key="3">
    <source>
        <dbReference type="Pfam" id="PF26109"/>
    </source>
</evidence>
<dbReference type="OrthoDB" id="6400324at2"/>
<feature type="domain" description="WYL" evidence="1">
    <location>
        <begin position="129"/>
        <end position="188"/>
    </location>
</feature>
<proteinExistence type="predicted"/>
<comment type="caution">
    <text evidence="4">The sequence shown here is derived from an EMBL/GenBank/DDBJ whole genome shotgun (WGS) entry which is preliminary data.</text>
</comment>
<name>A0A5S3YT92_9GAMM</name>
<dbReference type="InterPro" id="IPR059020">
    <property type="entry name" value="CapW_CTD"/>
</dbReference>
<organism evidence="4 5">
    <name type="scientific">Pseudoalteromonas phenolica</name>
    <dbReference type="NCBI Taxonomy" id="161398"/>
    <lineage>
        <taxon>Bacteria</taxon>
        <taxon>Pseudomonadati</taxon>
        <taxon>Pseudomonadota</taxon>
        <taxon>Gammaproteobacteria</taxon>
        <taxon>Alteromonadales</taxon>
        <taxon>Pseudoalteromonadaceae</taxon>
        <taxon>Pseudoalteromonas</taxon>
    </lineage>
</organism>
<dbReference type="InterPro" id="IPR016634">
    <property type="entry name" value="CapW-like"/>
</dbReference>
<dbReference type="RefSeq" id="WP_138567652.1">
    <property type="nucleotide sequence ID" value="NZ_CP173161.1"/>
</dbReference>
<evidence type="ECO:0000313" key="4">
    <source>
        <dbReference type="EMBL" id="TMP80584.1"/>
    </source>
</evidence>
<dbReference type="PROSITE" id="PS52050">
    <property type="entry name" value="WYL"/>
    <property type="match status" value="1"/>
</dbReference>